<organism evidence="3 4">
    <name type="scientific">Bdellovibrio reynosensis</name>
    <dbReference type="NCBI Taxonomy" id="2835041"/>
    <lineage>
        <taxon>Bacteria</taxon>
        <taxon>Pseudomonadati</taxon>
        <taxon>Bdellovibrionota</taxon>
        <taxon>Bdellovibrionia</taxon>
        <taxon>Bdellovibrionales</taxon>
        <taxon>Pseudobdellovibrionaceae</taxon>
        <taxon>Bdellovibrio</taxon>
    </lineage>
</organism>
<name>A0ABY4CB19_9BACT</name>
<feature type="domain" description="GmrSD restriction endonucleases C-terminal" evidence="2">
    <location>
        <begin position="120"/>
        <end position="252"/>
    </location>
</feature>
<gene>
    <name evidence="3" type="ORF">MNR06_04265</name>
</gene>
<keyword evidence="4" id="KW-1185">Reference proteome</keyword>
<feature type="chain" id="PRO_5045110301" evidence="1">
    <location>
        <begin position="21"/>
        <end position="292"/>
    </location>
</feature>
<dbReference type="PANTHER" id="PTHR24094:SF15">
    <property type="entry name" value="AMP-DEPENDENT SYNTHETASE_LIGASE DOMAIN-CONTAINING PROTEIN-RELATED"/>
    <property type="match status" value="1"/>
</dbReference>
<evidence type="ECO:0000313" key="3">
    <source>
        <dbReference type="EMBL" id="UOF02168.1"/>
    </source>
</evidence>
<dbReference type="RefSeq" id="WP_243538985.1">
    <property type="nucleotide sequence ID" value="NZ_CP093442.1"/>
</dbReference>
<evidence type="ECO:0000259" key="2">
    <source>
        <dbReference type="Pfam" id="PF07510"/>
    </source>
</evidence>
<accession>A0ABY4CB19</accession>
<evidence type="ECO:0000313" key="4">
    <source>
        <dbReference type="Proteomes" id="UP000830116"/>
    </source>
</evidence>
<keyword evidence="1" id="KW-0732">Signal</keyword>
<proteinExistence type="predicted"/>
<dbReference type="EMBL" id="CP093442">
    <property type="protein sequence ID" value="UOF02168.1"/>
    <property type="molecule type" value="Genomic_DNA"/>
</dbReference>
<dbReference type="GO" id="GO:0004519">
    <property type="term" value="F:endonuclease activity"/>
    <property type="evidence" value="ECO:0007669"/>
    <property type="project" value="UniProtKB-KW"/>
</dbReference>
<dbReference type="InterPro" id="IPR011089">
    <property type="entry name" value="GmrSD_C"/>
</dbReference>
<feature type="signal peptide" evidence="1">
    <location>
        <begin position="1"/>
        <end position="20"/>
    </location>
</feature>
<evidence type="ECO:0000256" key="1">
    <source>
        <dbReference type="SAM" id="SignalP"/>
    </source>
</evidence>
<reference evidence="3" key="1">
    <citation type="submission" date="2022-03" db="EMBL/GenBank/DDBJ databases">
        <title>Genome Identification and Characterization of new species Bdellovibrio reynosense LBG001 sp. nov. from a Mexico soil sample.</title>
        <authorList>
            <person name="Camilli A."/>
            <person name="Ajao Y."/>
            <person name="Guo X."/>
        </authorList>
    </citation>
    <scope>NUCLEOTIDE SEQUENCE</scope>
    <source>
        <strain evidence="3">LBG001</strain>
    </source>
</reference>
<protein>
    <submittedName>
        <fullName evidence="3">HNH endonuclease family protein</fullName>
    </submittedName>
</protein>
<keyword evidence="3" id="KW-0540">Nuclease</keyword>
<dbReference type="Proteomes" id="UP000830116">
    <property type="component" value="Chromosome"/>
</dbReference>
<dbReference type="PANTHER" id="PTHR24094">
    <property type="entry name" value="SECRETED PROTEIN"/>
    <property type="match status" value="1"/>
</dbReference>
<sequence>MTKLTGLILWGVFSALSAYARPSDTAHVARPVPVYNEYLTINEKTQSEVDSKKRTTENAFDYSAEFAVEKFVTTVKKVISLLNWQLHNLQRPIPTEAYIRKLHFGRWINDPTDDTCMNTRAKVLVRDSADDVTYRGNKQCVVDTGRWTDPYSSIETTDSREIQIDHMVPLKHAYMAGAWKWDYKTRCLYANYLGYKNHLVPATVHENTSKGDRGPEQYLPPELNYRCEYVKNWLMIKLIWQLNMTMDEAQTIHEVVTNYGCDAGRYKVSKEELSQQRQYIQDNLEFCMINKR</sequence>
<keyword evidence="3" id="KW-0255">Endonuclease</keyword>
<dbReference type="Pfam" id="PF07510">
    <property type="entry name" value="GmrSD_C"/>
    <property type="match status" value="1"/>
</dbReference>
<keyword evidence="3" id="KW-0378">Hydrolase</keyword>